<dbReference type="InterPro" id="IPR014729">
    <property type="entry name" value="Rossmann-like_a/b/a_fold"/>
</dbReference>
<keyword evidence="3" id="KW-1185">Reference proteome</keyword>
<sequence>MSPSSSGRPVVVGVRGEETGPLDFAAGLAAGFGTRLRVVHACQVPYPYGYGPHTAADLPENLVSAARRVVAGAQEHLDTSLAVTDVEYDLVVGFPPAVLGAESTGAKAVVVGTDDAGWLDRVTGEAVTNFLCLHSSSPIVVVPPDISSFAVDEIVVAVDGRGPERGPMQFAFEIADRLSLPVRVVHVMSHREAIKDIDSARLVLAETLAGWAETYPDVSASTVLAEGRDPAEETTDVAGEGSLVVAGRPAGGPARGWRAPVTRALTRSGRRPVAVVPPRYTV</sequence>
<dbReference type="InterPro" id="IPR006016">
    <property type="entry name" value="UspA"/>
</dbReference>
<dbReference type="Pfam" id="PF00582">
    <property type="entry name" value="Usp"/>
    <property type="match status" value="2"/>
</dbReference>
<feature type="domain" description="UspA" evidence="1">
    <location>
        <begin position="153"/>
        <end position="277"/>
    </location>
</feature>
<evidence type="ECO:0000259" key="1">
    <source>
        <dbReference type="Pfam" id="PF00582"/>
    </source>
</evidence>
<dbReference type="EMBL" id="CP102173">
    <property type="protein sequence ID" value="UUP12040.1"/>
    <property type="molecule type" value="Genomic_DNA"/>
</dbReference>
<evidence type="ECO:0000313" key="2">
    <source>
        <dbReference type="EMBL" id="UUP12040.1"/>
    </source>
</evidence>
<protein>
    <submittedName>
        <fullName evidence="2">Universal stress protein</fullName>
    </submittedName>
</protein>
<dbReference type="RefSeq" id="WP_232399526.1">
    <property type="nucleotide sequence ID" value="NZ_CP102173.1"/>
</dbReference>
<dbReference type="Proteomes" id="UP001316184">
    <property type="component" value="Chromosome"/>
</dbReference>
<gene>
    <name evidence="2" type="ORF">NQV15_09205</name>
</gene>
<organism evidence="2 3">
    <name type="scientific">Aeromicrobium wangtongii</name>
    <dbReference type="NCBI Taxonomy" id="2969247"/>
    <lineage>
        <taxon>Bacteria</taxon>
        <taxon>Bacillati</taxon>
        <taxon>Actinomycetota</taxon>
        <taxon>Actinomycetes</taxon>
        <taxon>Propionibacteriales</taxon>
        <taxon>Nocardioidaceae</taxon>
        <taxon>Aeromicrobium</taxon>
    </lineage>
</organism>
<accession>A0ABY5M545</accession>
<name>A0ABY5M545_9ACTN</name>
<dbReference type="Gene3D" id="3.40.50.620">
    <property type="entry name" value="HUPs"/>
    <property type="match status" value="2"/>
</dbReference>
<evidence type="ECO:0000313" key="3">
    <source>
        <dbReference type="Proteomes" id="UP001316184"/>
    </source>
</evidence>
<proteinExistence type="predicted"/>
<reference evidence="2 3" key="1">
    <citation type="submission" date="2022-08" db="EMBL/GenBank/DDBJ databases">
        <title>novel species in genus Aeromicrobium.</title>
        <authorList>
            <person name="Ye L."/>
        </authorList>
    </citation>
    <scope>NUCLEOTIDE SEQUENCE [LARGE SCALE GENOMIC DNA]</scope>
    <source>
        <strain evidence="3">zg-Y1379</strain>
    </source>
</reference>
<feature type="domain" description="UspA" evidence="1">
    <location>
        <begin position="9"/>
        <end position="143"/>
    </location>
</feature>
<dbReference type="SUPFAM" id="SSF52402">
    <property type="entry name" value="Adenine nucleotide alpha hydrolases-like"/>
    <property type="match status" value="2"/>
</dbReference>